<proteinExistence type="predicted"/>
<evidence type="ECO:0000313" key="3">
    <source>
        <dbReference type="EMBL" id="MBB4863354.1"/>
    </source>
</evidence>
<name>A0A7W7KIG7_PSENT</name>
<dbReference type="Gene3D" id="1.10.530.10">
    <property type="match status" value="1"/>
</dbReference>
<gene>
    <name evidence="3" type="ORF">HNP46_002201</name>
</gene>
<comment type="caution">
    <text evidence="3">The sequence shown here is derived from an EMBL/GenBank/DDBJ whole genome shotgun (WGS) entry which is preliminary data.</text>
</comment>
<dbReference type="EMBL" id="JACHLI010000006">
    <property type="protein sequence ID" value="MBB4863354.1"/>
    <property type="molecule type" value="Genomic_DNA"/>
</dbReference>
<evidence type="ECO:0000259" key="2">
    <source>
        <dbReference type="Pfam" id="PF18013"/>
    </source>
</evidence>
<dbReference type="AlphaFoldDB" id="A0A7W7KIG7"/>
<accession>A0A7W7KIG7</accession>
<feature type="compositionally biased region" description="Basic and acidic residues" evidence="1">
    <location>
        <begin position="584"/>
        <end position="597"/>
    </location>
</feature>
<evidence type="ECO:0000256" key="1">
    <source>
        <dbReference type="SAM" id="MobiDB-lite"/>
    </source>
</evidence>
<organism evidence="3 4">
    <name type="scientific">Pseudomonas nitroreducens</name>
    <dbReference type="NCBI Taxonomy" id="46680"/>
    <lineage>
        <taxon>Bacteria</taxon>
        <taxon>Pseudomonadati</taxon>
        <taxon>Pseudomonadota</taxon>
        <taxon>Gammaproteobacteria</taxon>
        <taxon>Pseudomonadales</taxon>
        <taxon>Pseudomonadaceae</taxon>
        <taxon>Pseudomonas</taxon>
    </lineage>
</organism>
<evidence type="ECO:0000313" key="4">
    <source>
        <dbReference type="Proteomes" id="UP000566995"/>
    </source>
</evidence>
<dbReference type="Pfam" id="PF18013">
    <property type="entry name" value="Phage_lysozyme2"/>
    <property type="match status" value="1"/>
</dbReference>
<feature type="domain" description="Phage tail lysozyme" evidence="2">
    <location>
        <begin position="452"/>
        <end position="581"/>
    </location>
</feature>
<dbReference type="Proteomes" id="UP000566995">
    <property type="component" value="Unassembled WGS sequence"/>
</dbReference>
<dbReference type="RefSeq" id="WP_184588656.1">
    <property type="nucleotide sequence ID" value="NZ_JACHLI010000006.1"/>
</dbReference>
<feature type="region of interest" description="Disordered" evidence="1">
    <location>
        <begin position="571"/>
        <end position="612"/>
    </location>
</feature>
<protein>
    <recommendedName>
        <fullName evidence="2">Phage tail lysozyme domain-containing protein</fullName>
    </recommendedName>
</protein>
<dbReference type="InterPro" id="IPR041219">
    <property type="entry name" value="Phage_lysozyme2"/>
</dbReference>
<sequence>MGNNTFSITISAVDKATATVRKVNDSIDRLTRPFAQVGKSFKGLGRELGFDKIGKNLGYIGREAATAARGVTSMVAPLAAITGVGSVAGIAALANNWAKLGRSIDNSARNIGISSGQLQSFQGAAKLVGIDSETTTGSLDALATTMQDARWGRNQGALMLLNKLGIGLKRTKDGANDVVGEYKAIADAIAKETNPQVQALIANNLGLGGMLPFLRQGSAGIEQFEQMTSRLGYVMGNDSVQRAKAFAQSLAGLEVAVDGTKNAIGDALIPVMKPLVDQFANWLAVNRELIATNVAGWAKSFAAWLSSINWKAIGDGLTDFLKGIEKTVEWLGGWENAAIAVAVVMNASVLVSVISLTAQLARAGIGVLAFVGQLWKWQKAATAASAAQEALAVGRGTGLLAGAGLALSTAAVGAGAMLYSGTLNDGEDAEVSRRKAMADAANGEVRGGNEMAGRVAKYFQNFGWTKEQAAGIAANLSTESGFDPQAVGDGGDAYGVAQWHPDRQAEFRKWAGKSIQNSTLEDQLGFVNYELTQGNERAAGDALRATKTAGEAGAVVSRRYERPKYIEEEASNRGRLAESMMSRSNERPKSIEGEVPKQGRQAESIAAPQGPISSGAVQVQESKVHVEVELKNAPEGTKAQVKTQGNAQATSRIAYSGVGAIA</sequence>
<reference evidence="3 4" key="1">
    <citation type="submission" date="2020-08" db="EMBL/GenBank/DDBJ databases">
        <title>Functional genomics of gut bacteria from endangered species of beetles.</title>
        <authorList>
            <person name="Carlos-Shanley C."/>
        </authorList>
    </citation>
    <scope>NUCLEOTIDE SEQUENCE [LARGE SCALE GENOMIC DNA]</scope>
    <source>
        <strain evidence="3 4">S00179</strain>
    </source>
</reference>